<keyword evidence="2" id="KW-1185">Reference proteome</keyword>
<evidence type="ECO:0000313" key="2">
    <source>
        <dbReference type="Proteomes" id="UP001148838"/>
    </source>
</evidence>
<name>A0ABQ8TPZ4_PERAM</name>
<comment type="caution">
    <text evidence="1">The sequence shown here is derived from an EMBL/GenBank/DDBJ whole genome shotgun (WGS) entry which is preliminary data.</text>
</comment>
<dbReference type="EMBL" id="JAJSOF020000005">
    <property type="protein sequence ID" value="KAJ4447797.1"/>
    <property type="molecule type" value="Genomic_DNA"/>
</dbReference>
<proteinExistence type="predicted"/>
<dbReference type="Proteomes" id="UP001148838">
    <property type="component" value="Unassembled WGS sequence"/>
</dbReference>
<gene>
    <name evidence="1" type="ORF">ANN_09805</name>
</gene>
<sequence length="151" mass="17406">MPPPHIQACVQLIGALLLYELQNILEKRKREHGSRNGFVEGLCMVHLITLLKELAEEDPAEYRKHLRMSPEKFDELLTMIEPSIRKQDTVMRMAIPTRTKLEITLRYLASGDSFKTLHHLYRVSANTISCFLPEVLSAIFDCLHSYIKVSN</sequence>
<reference evidence="1 2" key="1">
    <citation type="journal article" date="2022" name="Allergy">
        <title>Genome assembly and annotation of Periplaneta americana reveal a comprehensive cockroach allergen profile.</title>
        <authorList>
            <person name="Wang L."/>
            <person name="Xiong Q."/>
            <person name="Saelim N."/>
            <person name="Wang L."/>
            <person name="Nong W."/>
            <person name="Wan A.T."/>
            <person name="Shi M."/>
            <person name="Liu X."/>
            <person name="Cao Q."/>
            <person name="Hui J.H.L."/>
            <person name="Sookrung N."/>
            <person name="Leung T.F."/>
            <person name="Tungtrongchitr A."/>
            <person name="Tsui S.K.W."/>
        </authorList>
    </citation>
    <scope>NUCLEOTIDE SEQUENCE [LARGE SCALE GENOMIC DNA]</scope>
    <source>
        <strain evidence="1">PWHHKU_190912</strain>
    </source>
</reference>
<protein>
    <submittedName>
        <fullName evidence="1">Uncharacterized protein</fullName>
    </submittedName>
</protein>
<organism evidence="1 2">
    <name type="scientific">Periplaneta americana</name>
    <name type="common">American cockroach</name>
    <name type="synonym">Blatta americana</name>
    <dbReference type="NCBI Taxonomy" id="6978"/>
    <lineage>
        <taxon>Eukaryota</taxon>
        <taxon>Metazoa</taxon>
        <taxon>Ecdysozoa</taxon>
        <taxon>Arthropoda</taxon>
        <taxon>Hexapoda</taxon>
        <taxon>Insecta</taxon>
        <taxon>Pterygota</taxon>
        <taxon>Neoptera</taxon>
        <taxon>Polyneoptera</taxon>
        <taxon>Dictyoptera</taxon>
        <taxon>Blattodea</taxon>
        <taxon>Blattoidea</taxon>
        <taxon>Blattidae</taxon>
        <taxon>Blattinae</taxon>
        <taxon>Periplaneta</taxon>
    </lineage>
</organism>
<evidence type="ECO:0000313" key="1">
    <source>
        <dbReference type="EMBL" id="KAJ4447797.1"/>
    </source>
</evidence>
<accession>A0ABQ8TPZ4</accession>